<keyword evidence="1" id="KW-1133">Transmembrane helix</keyword>
<name>A0AA40KL84_9HYME</name>
<accession>A0AA40KL84</accession>
<reference evidence="2" key="1">
    <citation type="submission" date="2021-10" db="EMBL/GenBank/DDBJ databases">
        <title>Melipona bicolor Genome sequencing and assembly.</title>
        <authorList>
            <person name="Araujo N.S."/>
            <person name="Arias M.C."/>
        </authorList>
    </citation>
    <scope>NUCLEOTIDE SEQUENCE</scope>
    <source>
        <strain evidence="2">USP_2M_L1-L4_2017</strain>
        <tissue evidence="2">Whole body</tissue>
    </source>
</reference>
<evidence type="ECO:0000313" key="3">
    <source>
        <dbReference type="Proteomes" id="UP001177670"/>
    </source>
</evidence>
<gene>
    <name evidence="2" type="ORF">K0M31_006745</name>
</gene>
<dbReference type="Proteomes" id="UP001177670">
    <property type="component" value="Unassembled WGS sequence"/>
</dbReference>
<protein>
    <submittedName>
        <fullName evidence="2">Uncharacterized protein</fullName>
    </submittedName>
</protein>
<feature type="transmembrane region" description="Helical" evidence="1">
    <location>
        <begin position="39"/>
        <end position="56"/>
    </location>
</feature>
<feature type="non-terminal residue" evidence="2">
    <location>
        <position position="1"/>
    </location>
</feature>
<evidence type="ECO:0000256" key="1">
    <source>
        <dbReference type="SAM" id="Phobius"/>
    </source>
</evidence>
<organism evidence="2 3">
    <name type="scientific">Melipona bicolor</name>
    <dbReference type="NCBI Taxonomy" id="60889"/>
    <lineage>
        <taxon>Eukaryota</taxon>
        <taxon>Metazoa</taxon>
        <taxon>Ecdysozoa</taxon>
        <taxon>Arthropoda</taxon>
        <taxon>Hexapoda</taxon>
        <taxon>Insecta</taxon>
        <taxon>Pterygota</taxon>
        <taxon>Neoptera</taxon>
        <taxon>Endopterygota</taxon>
        <taxon>Hymenoptera</taxon>
        <taxon>Apocrita</taxon>
        <taxon>Aculeata</taxon>
        <taxon>Apoidea</taxon>
        <taxon>Anthophila</taxon>
        <taxon>Apidae</taxon>
        <taxon>Melipona</taxon>
    </lineage>
</organism>
<evidence type="ECO:0000313" key="2">
    <source>
        <dbReference type="EMBL" id="KAK1124381.1"/>
    </source>
</evidence>
<dbReference type="AlphaFoldDB" id="A0AA40KL84"/>
<keyword evidence="1" id="KW-0812">Transmembrane</keyword>
<proteinExistence type="predicted"/>
<dbReference type="EMBL" id="JAHYIQ010000018">
    <property type="protein sequence ID" value="KAK1124381.1"/>
    <property type="molecule type" value="Genomic_DNA"/>
</dbReference>
<keyword evidence="1" id="KW-0472">Membrane</keyword>
<keyword evidence="3" id="KW-1185">Reference proteome</keyword>
<comment type="caution">
    <text evidence="2">The sequence shown here is derived from an EMBL/GenBank/DDBJ whole genome shotgun (WGS) entry which is preliminary data.</text>
</comment>
<sequence>IRVPRPKKIKDFDLDDSEVSREEKARDLITNYRNWKRDFNGYGLLVSLKVFLLRFLSDKRI</sequence>